<proteinExistence type="predicted"/>
<feature type="transmembrane region" description="Helical" evidence="1">
    <location>
        <begin position="7"/>
        <end position="26"/>
    </location>
</feature>
<keyword evidence="3" id="KW-1185">Reference proteome</keyword>
<dbReference type="Proteomes" id="UP000781958">
    <property type="component" value="Unassembled WGS sequence"/>
</dbReference>
<name>A0ABS4SJ89_9PROT</name>
<dbReference type="RefSeq" id="WP_209766417.1">
    <property type="nucleotide sequence ID" value="NZ_JAGINP010000007.1"/>
</dbReference>
<keyword evidence="1" id="KW-0472">Membrane</keyword>
<keyword evidence="1" id="KW-1133">Transmembrane helix</keyword>
<evidence type="ECO:0008006" key="4">
    <source>
        <dbReference type="Google" id="ProtNLM"/>
    </source>
</evidence>
<protein>
    <recommendedName>
        <fullName evidence="4">DUF2125 domain-containing protein</fullName>
    </recommendedName>
</protein>
<comment type="caution">
    <text evidence="2">The sequence shown here is derived from an EMBL/GenBank/DDBJ whole genome shotgun (WGS) entry which is preliminary data.</text>
</comment>
<sequence>MRTHKVIGAVILALAVAIAAYSVWWWQAASAVERGVLAWIEEQRAAGTMVEHRGLTVTGYPLSIRAALEAPHLATRGVEWQGTRLVAEAPPWNHTRIALDLPGEQRLTLVQANQPPFALQAKGGGAGHVLLTFGGQPVELQLGLKDLVAQPEALPVPVAALDLTATQPAEPPAGHGDAGLSVSATASGVTLPQEAPGSLGRQVERALVTARVMGRPPKPEPASLSAWSRDGGTVQLDSLKLDWGPLKLAMNGTLALDAALQPQAALTAEVRGFQAVLDALQGVFRPKELAFARTMLTMLARPAEPGGEPVLTAPVTVQNQALFLGPLKVAALPPLVW</sequence>
<dbReference type="Pfam" id="PF09898">
    <property type="entry name" value="DUF2125"/>
    <property type="match status" value="1"/>
</dbReference>
<gene>
    <name evidence="2" type="ORF">J2851_002328</name>
</gene>
<accession>A0ABS4SJ89</accession>
<keyword evidence="1" id="KW-0812">Transmembrane</keyword>
<dbReference type="EMBL" id="JAGINP010000007">
    <property type="protein sequence ID" value="MBP2292550.1"/>
    <property type="molecule type" value="Genomic_DNA"/>
</dbReference>
<reference evidence="2 3" key="1">
    <citation type="submission" date="2021-03" db="EMBL/GenBank/DDBJ databases">
        <title>Genomic Encyclopedia of Type Strains, Phase III (KMG-III): the genomes of soil and plant-associated and newly described type strains.</title>
        <authorList>
            <person name="Whitman W."/>
        </authorList>
    </citation>
    <scope>NUCLEOTIDE SEQUENCE [LARGE SCALE GENOMIC DNA]</scope>
    <source>
        <strain evidence="2 3">IMMIB AFH-6</strain>
    </source>
</reference>
<evidence type="ECO:0000313" key="3">
    <source>
        <dbReference type="Proteomes" id="UP000781958"/>
    </source>
</evidence>
<organism evidence="2 3">
    <name type="scientific">Azospirillum rugosum</name>
    <dbReference type="NCBI Taxonomy" id="416170"/>
    <lineage>
        <taxon>Bacteria</taxon>
        <taxon>Pseudomonadati</taxon>
        <taxon>Pseudomonadota</taxon>
        <taxon>Alphaproteobacteria</taxon>
        <taxon>Rhodospirillales</taxon>
        <taxon>Azospirillaceae</taxon>
        <taxon>Azospirillum</taxon>
    </lineage>
</organism>
<dbReference type="InterPro" id="IPR018666">
    <property type="entry name" value="DUF2125"/>
</dbReference>
<evidence type="ECO:0000256" key="1">
    <source>
        <dbReference type="SAM" id="Phobius"/>
    </source>
</evidence>
<evidence type="ECO:0000313" key="2">
    <source>
        <dbReference type="EMBL" id="MBP2292550.1"/>
    </source>
</evidence>